<accession>A0A0D2BZ11</accession>
<keyword evidence="1" id="KW-1133">Transmembrane helix</keyword>
<organism evidence="3 4">
    <name type="scientific">Exophiala oligosperma</name>
    <dbReference type="NCBI Taxonomy" id="215243"/>
    <lineage>
        <taxon>Eukaryota</taxon>
        <taxon>Fungi</taxon>
        <taxon>Dikarya</taxon>
        <taxon>Ascomycota</taxon>
        <taxon>Pezizomycotina</taxon>
        <taxon>Eurotiomycetes</taxon>
        <taxon>Chaetothyriomycetidae</taxon>
        <taxon>Chaetothyriales</taxon>
        <taxon>Herpotrichiellaceae</taxon>
        <taxon>Exophiala</taxon>
    </lineage>
</organism>
<sequence>MFAMFLALFSVMSLFKSITAYTTYTCVSNGNPVLTVEPGCDALSNGYSSCQTKSGIPYEECVCQPKLFDAIYECESEDRQCFEGYSMDEYYENILSGWHSLCDTFTSTSFSTPKLRTPTTTFVLPASSNTQKCQSIETVCGVTGTLIKDCYLSYPASSQDAQFKSCACRNDFYSAASICEYDGNITCFSRPATLTNIGLWHVCGITAIPDADDEGSGSVLTTQPAPASTTSMLLTTPPSSLPASSAALPTPTSSASKTGWVSWLVVMMLGALFWVTLDY</sequence>
<feature type="signal peptide" evidence="2">
    <location>
        <begin position="1"/>
        <end position="20"/>
    </location>
</feature>
<dbReference type="EMBL" id="KN847336">
    <property type="protein sequence ID" value="KIW42717.1"/>
    <property type="molecule type" value="Genomic_DNA"/>
</dbReference>
<reference evidence="3 4" key="1">
    <citation type="submission" date="2015-01" db="EMBL/GenBank/DDBJ databases">
        <title>The Genome Sequence of Exophiala oligosperma CBS72588.</title>
        <authorList>
            <consortium name="The Broad Institute Genomics Platform"/>
            <person name="Cuomo C."/>
            <person name="de Hoog S."/>
            <person name="Gorbushina A."/>
            <person name="Stielow B."/>
            <person name="Teixiera M."/>
            <person name="Abouelleil A."/>
            <person name="Chapman S.B."/>
            <person name="Priest M."/>
            <person name="Young S.K."/>
            <person name="Wortman J."/>
            <person name="Nusbaum C."/>
            <person name="Birren B."/>
        </authorList>
    </citation>
    <scope>NUCLEOTIDE SEQUENCE [LARGE SCALE GENOMIC DNA]</scope>
    <source>
        <strain evidence="3 4">CBS 72588</strain>
    </source>
</reference>
<protein>
    <recommendedName>
        <fullName evidence="5">Extracellular membrane protein CFEM domain-containing protein</fullName>
    </recommendedName>
</protein>
<proteinExistence type="predicted"/>
<keyword evidence="1" id="KW-0472">Membrane</keyword>
<dbReference type="VEuPathDB" id="FungiDB:PV06_06237"/>
<name>A0A0D2BZ11_9EURO</name>
<keyword evidence="2" id="KW-0732">Signal</keyword>
<feature type="transmembrane region" description="Helical" evidence="1">
    <location>
        <begin position="260"/>
        <end position="277"/>
    </location>
</feature>
<evidence type="ECO:0000313" key="3">
    <source>
        <dbReference type="EMBL" id="KIW42717.1"/>
    </source>
</evidence>
<evidence type="ECO:0000256" key="1">
    <source>
        <dbReference type="SAM" id="Phobius"/>
    </source>
</evidence>
<evidence type="ECO:0000313" key="4">
    <source>
        <dbReference type="Proteomes" id="UP000053342"/>
    </source>
</evidence>
<keyword evidence="1" id="KW-0812">Transmembrane</keyword>
<dbReference type="RefSeq" id="XP_016262933.1">
    <property type="nucleotide sequence ID" value="XM_016407329.1"/>
</dbReference>
<dbReference type="HOGENOM" id="CLU_994105_0_0_1"/>
<evidence type="ECO:0008006" key="5">
    <source>
        <dbReference type="Google" id="ProtNLM"/>
    </source>
</evidence>
<keyword evidence="4" id="KW-1185">Reference proteome</keyword>
<dbReference type="GeneID" id="27358311"/>
<dbReference type="OrthoDB" id="5398531at2759"/>
<gene>
    <name evidence="3" type="ORF">PV06_06237</name>
</gene>
<evidence type="ECO:0000256" key="2">
    <source>
        <dbReference type="SAM" id="SignalP"/>
    </source>
</evidence>
<feature type="chain" id="PRO_5002239406" description="Extracellular membrane protein CFEM domain-containing protein" evidence="2">
    <location>
        <begin position="21"/>
        <end position="279"/>
    </location>
</feature>
<dbReference type="Proteomes" id="UP000053342">
    <property type="component" value="Unassembled WGS sequence"/>
</dbReference>
<dbReference type="AlphaFoldDB" id="A0A0D2BZ11"/>